<reference evidence="1" key="1">
    <citation type="submission" date="2019-10" db="EMBL/GenBank/DDBJ databases">
        <authorList>
            <person name="Nor Muhammad N."/>
        </authorList>
    </citation>
    <scope>NUCLEOTIDE SEQUENCE</scope>
</reference>
<dbReference type="EMBL" id="LR729064">
    <property type="protein sequence ID" value="VWP01050.1"/>
    <property type="molecule type" value="Genomic_DNA"/>
</dbReference>
<gene>
    <name evidence="1" type="primary">Q51UJ9</name>
</gene>
<name>A0A5K1K4D2_9APHY</name>
<protein>
    <submittedName>
        <fullName evidence="1">Autophagy-related protein 11</fullName>
    </submittedName>
</protein>
<dbReference type="AlphaFoldDB" id="A0A5K1K4D2"/>
<evidence type="ECO:0000313" key="1">
    <source>
        <dbReference type="EMBL" id="VWP01050.1"/>
    </source>
</evidence>
<sequence>MAPPTYRQRVQRVLSNIAKDNRHSIAYPELASRVCPHTLRSFGNPLSTFQQGIRSAVHDEASQRRSGEGQCRSQACLDHIYSHRFRDALISRSPIRTRRDMSLRASRRSQVIREYESLASTLKPIIEAIARRGLQDPQTYSIKELPKQVRYLLETEQLLRNEVCIPALLSRDPLSSSRSQNDELVLQLNAPERRDGLCGE</sequence>
<organism evidence="1">
    <name type="scientific">Ganoderma boninense</name>
    <dbReference type="NCBI Taxonomy" id="34458"/>
    <lineage>
        <taxon>Eukaryota</taxon>
        <taxon>Fungi</taxon>
        <taxon>Dikarya</taxon>
        <taxon>Basidiomycota</taxon>
        <taxon>Agaricomycotina</taxon>
        <taxon>Agaricomycetes</taxon>
        <taxon>Polyporales</taxon>
        <taxon>Polyporaceae</taxon>
        <taxon>Ganoderma</taxon>
    </lineage>
</organism>
<accession>A0A5K1K4D2</accession>
<proteinExistence type="predicted"/>